<evidence type="ECO:0000313" key="5">
    <source>
        <dbReference type="Proteomes" id="UP000315369"/>
    </source>
</evidence>
<accession>A0A540X7F1</accession>
<organism evidence="4 5">
    <name type="scientific">Myxococcus llanfairpwllgwyngyllgogerychwyrndrobwllllantysiliogogogochensis</name>
    <dbReference type="NCBI Taxonomy" id="2590453"/>
    <lineage>
        <taxon>Bacteria</taxon>
        <taxon>Pseudomonadati</taxon>
        <taxon>Myxococcota</taxon>
        <taxon>Myxococcia</taxon>
        <taxon>Myxococcales</taxon>
        <taxon>Cystobacterineae</taxon>
        <taxon>Myxococcaceae</taxon>
        <taxon>Myxococcus</taxon>
    </lineage>
</organism>
<feature type="domain" description="SbsA Ig-like" evidence="3">
    <location>
        <begin position="89"/>
        <end position="184"/>
    </location>
</feature>
<dbReference type="EMBL" id="VIFM01000012">
    <property type="protein sequence ID" value="TQF17138.1"/>
    <property type="molecule type" value="Genomic_DNA"/>
</dbReference>
<feature type="region of interest" description="Disordered" evidence="2">
    <location>
        <begin position="42"/>
        <end position="83"/>
    </location>
</feature>
<dbReference type="Pfam" id="PF13205">
    <property type="entry name" value="Big_5"/>
    <property type="match status" value="4"/>
</dbReference>
<keyword evidence="1" id="KW-0732">Signal</keyword>
<keyword evidence="5" id="KW-1185">Reference proteome</keyword>
<name>A0A540X7F1_9BACT</name>
<comment type="caution">
    <text evidence="4">The sequence shown here is derived from an EMBL/GenBank/DDBJ whole genome shotgun (WGS) entry which is preliminary data.</text>
</comment>
<dbReference type="Gene3D" id="2.60.40.1220">
    <property type="match status" value="2"/>
</dbReference>
<evidence type="ECO:0000256" key="2">
    <source>
        <dbReference type="SAM" id="MobiDB-lite"/>
    </source>
</evidence>
<feature type="domain" description="SbsA Ig-like" evidence="3">
    <location>
        <begin position="305"/>
        <end position="414"/>
    </location>
</feature>
<dbReference type="OrthoDB" id="6191336at2"/>
<dbReference type="Proteomes" id="UP000315369">
    <property type="component" value="Unassembled WGS sequence"/>
</dbReference>
<protein>
    <recommendedName>
        <fullName evidence="3">SbsA Ig-like domain-containing protein</fullName>
    </recommendedName>
</protein>
<evidence type="ECO:0000256" key="1">
    <source>
        <dbReference type="ARBA" id="ARBA00022729"/>
    </source>
</evidence>
<reference evidence="4 5" key="1">
    <citation type="submission" date="2019-06" db="EMBL/GenBank/DDBJ databases">
        <authorList>
            <person name="Livingstone P."/>
            <person name="Whitworth D."/>
        </authorList>
    </citation>
    <scope>NUCLEOTIDE SEQUENCE [LARGE SCALE GENOMIC DNA]</scope>
    <source>
        <strain evidence="4 5">AM401</strain>
    </source>
</reference>
<dbReference type="InterPro" id="IPR032812">
    <property type="entry name" value="SbsA_Ig"/>
</dbReference>
<sequence length="1291" mass="135448">MRGRPVRLSPRHARTPMTFDTTWMRCALAVLGLWAFTPGCKNAEPGDEDPPISMDGEPDAGGSDGGVNPDGGPVDGGPQTSDGVGFIDYTLPSADMEAVPLNARVIVAFTEVLEATSVSATSLTLSENGVALEGAVSHDAATHTLSFVPARPFTADSLVTVAVSTGLRTVTGRSLPAPHVFVFSVGKERDTTPPTVLTTLPLDNAAGVAPTRPVYVITFREPMDPRSLTAESLRFEQVLGANPAAPLSGVISYEPRTQSVYFRTSPAPAPGARVTGALSTQAKDLAGNALVAAYSFSFAVTASRDTSPPRVLGTLPVSQTVGVAVRYAPFTVSFDEPLRPESVTTDSVYLEELNEAGTQAVRRVAGTVRYDDARLQAAFSPSAPLKYQTRYRGRARAVEDLAGNPLGVFNGFDFITELPPAPPTVRGAVPAPDMRFVSLGGPLRVSFDRPLDPATVNAANFGVAGVTGLVNYEASTNTVVFRPVPPFAPATDYTVTVKDVRTPQGASLASPFTYALRTVASRTKVSADLPGQPALPAFATGPLGTLAVWSVDTGTSIQVRAAFDTGTGFADSTVLGEAGANTLPPEVSSWGNRFIISWSDAWALGKRVMLFDGTSFTSVTPNVSGDLFGLGNNLYVLNGKTFRVLNGTQWTEVHTSPNLGSPILSLLQNGDAILVSSGWGTSPEVSVVFDGARWSESSVISNVDAHYIRVGTRFGRAWVSSRGTEFALFNADTHQWSAPELISSTQASSVRIASDGNTITAVFGASSGLFGADRVNGTWQPAVLLESTPVRELWALVRHHGNSVALWSSTATQLHAAAQTGGSWASASKGVVTTGANRVRDVRAAGDDLLVLTERNNVDNSAYEIWGTALTSQGWRPSVRLRDMEKAGARLAMQGARVGAVFAAPGLVALRAYLGSGQWEESHALVTPELVGSVRNPSVHFAADGHGAAAWEQFEAGAWSILLAEFDGTAWQEPVRVARGGSRPRVAVDDNLAVVAYLQAGTTGNVEAWRVTHEAGVPGTPLKLDSVAATYANADLALAHGPSGFMAVWGDLEIRSAQSMDGQTWSAPVTAIPRAVSGGSATRLRLVVAGTSYAISVQRGGSSLSASVHAGGAWQTRADATASNTAPDFAADTSTVMLLTGFENEFRYLVHNGTAWSAQRTLSSPADGKGLLAASPQGLRLHTGMSWWKWSGSEWVKEATQVSRPHATGSLRCDTKGCGLATGPVFGTPVNLALSYAPGTSAFQQGASPHEPSQPVIDGSVSWDFAAGSYRATWLQPAQQGVHALHASTGL</sequence>
<feature type="compositionally biased region" description="Gly residues" evidence="2">
    <location>
        <begin position="62"/>
        <end position="75"/>
    </location>
</feature>
<gene>
    <name evidence="4" type="ORF">FJV41_04965</name>
</gene>
<evidence type="ECO:0000313" key="4">
    <source>
        <dbReference type="EMBL" id="TQF17138.1"/>
    </source>
</evidence>
<evidence type="ECO:0000259" key="3">
    <source>
        <dbReference type="Pfam" id="PF13205"/>
    </source>
</evidence>
<proteinExistence type="predicted"/>
<feature type="domain" description="SbsA Ig-like" evidence="3">
    <location>
        <begin position="190"/>
        <end position="298"/>
    </location>
</feature>
<feature type="domain" description="SbsA Ig-like" evidence="3">
    <location>
        <begin position="422"/>
        <end position="514"/>
    </location>
</feature>
<dbReference type="InterPro" id="IPR014755">
    <property type="entry name" value="Cu-Rt/internalin_Ig-like"/>
</dbReference>